<organism evidence="1">
    <name type="scientific">marine sediment metagenome</name>
    <dbReference type="NCBI Taxonomy" id="412755"/>
    <lineage>
        <taxon>unclassified sequences</taxon>
        <taxon>metagenomes</taxon>
        <taxon>ecological metagenomes</taxon>
    </lineage>
</organism>
<gene>
    <name evidence="1" type="ORF">LCGC14_2484670</name>
</gene>
<dbReference type="AlphaFoldDB" id="A0A0F9BUC0"/>
<comment type="caution">
    <text evidence="1">The sequence shown here is derived from an EMBL/GenBank/DDBJ whole genome shotgun (WGS) entry which is preliminary data.</text>
</comment>
<evidence type="ECO:0000313" key="1">
    <source>
        <dbReference type="EMBL" id="KKL17527.1"/>
    </source>
</evidence>
<sequence length="83" mass="9798">MPVKDFDDIKRKKQVELSNVLKEVENLIAENHLEVVEDRLEDIIIQAKRYHLNFLVLKAQETFKSYKNTLRFGLKKTTVIALK</sequence>
<name>A0A0F9BUC0_9ZZZZ</name>
<dbReference type="EMBL" id="LAZR01039225">
    <property type="protein sequence ID" value="KKL17527.1"/>
    <property type="molecule type" value="Genomic_DNA"/>
</dbReference>
<protein>
    <submittedName>
        <fullName evidence="1">Uncharacterized protein</fullName>
    </submittedName>
</protein>
<reference evidence="1" key="1">
    <citation type="journal article" date="2015" name="Nature">
        <title>Complex archaea that bridge the gap between prokaryotes and eukaryotes.</title>
        <authorList>
            <person name="Spang A."/>
            <person name="Saw J.H."/>
            <person name="Jorgensen S.L."/>
            <person name="Zaremba-Niedzwiedzka K."/>
            <person name="Martijn J."/>
            <person name="Lind A.E."/>
            <person name="van Eijk R."/>
            <person name="Schleper C."/>
            <person name="Guy L."/>
            <person name="Ettema T.J."/>
        </authorList>
    </citation>
    <scope>NUCLEOTIDE SEQUENCE</scope>
</reference>
<accession>A0A0F9BUC0</accession>
<proteinExistence type="predicted"/>